<dbReference type="KEGG" id="cof:FOZ74_01415"/>
<dbReference type="SUPFAM" id="SSF50118">
    <property type="entry name" value="Cell growth inhibitor/plasmid maintenance toxic component"/>
    <property type="match status" value="1"/>
</dbReference>
<dbReference type="GO" id="GO:0006402">
    <property type="term" value="P:mRNA catabolic process"/>
    <property type="evidence" value="ECO:0007669"/>
    <property type="project" value="TreeGrafter"/>
</dbReference>
<name>A0A5B8RQ61_9BURK</name>
<dbReference type="AlphaFoldDB" id="A0A5B8RQ61"/>
<dbReference type="InterPro" id="IPR011067">
    <property type="entry name" value="Plasmid_toxin/cell-grow_inhib"/>
</dbReference>
<dbReference type="PANTHER" id="PTHR33988:SF3">
    <property type="entry name" value="ENDORIBONUCLEASE TOXIN CHPB-RELATED"/>
    <property type="match status" value="1"/>
</dbReference>
<dbReference type="OrthoDB" id="9808744at2"/>
<evidence type="ECO:0000313" key="1">
    <source>
        <dbReference type="EMBL" id="QEA11801.1"/>
    </source>
</evidence>
<sequence>MVSRTQKTWVPDRQDIIWIDCNPQAGHEMRDIHPFVVLSPRAFNDRTSLVLGLPMTTAAYNADNPFAVAAGTASGRKAGATSYVLCHQPKSFDWRARGATPHPMRRATPEVFSQVCLILNQIVQLA</sequence>
<dbReference type="GO" id="GO:0016075">
    <property type="term" value="P:rRNA catabolic process"/>
    <property type="evidence" value="ECO:0007669"/>
    <property type="project" value="TreeGrafter"/>
</dbReference>
<accession>A0A5B8RQ61</accession>
<organism evidence="1 2">
    <name type="scientific">Comamonas flocculans</name>
    <dbReference type="NCBI Taxonomy" id="2597701"/>
    <lineage>
        <taxon>Bacteria</taxon>
        <taxon>Pseudomonadati</taxon>
        <taxon>Pseudomonadota</taxon>
        <taxon>Betaproteobacteria</taxon>
        <taxon>Burkholderiales</taxon>
        <taxon>Comamonadaceae</taxon>
        <taxon>Comamonas</taxon>
    </lineage>
</organism>
<dbReference type="Proteomes" id="UP000321199">
    <property type="component" value="Chromosome"/>
</dbReference>
<reference evidence="1 2" key="1">
    <citation type="submission" date="2019-07" db="EMBL/GenBank/DDBJ databases">
        <title>Complete genome sequence of Comamonas sp. NLF 7-7 isolated from livestock.</title>
        <authorList>
            <person name="Kim D.H."/>
            <person name="Kim J.G."/>
        </authorList>
    </citation>
    <scope>NUCLEOTIDE SEQUENCE [LARGE SCALE GENOMIC DNA]</scope>
    <source>
        <strain evidence="1 2">NLF 7-7</strain>
    </source>
</reference>
<gene>
    <name evidence="1" type="ORF">FOZ74_01415</name>
</gene>
<keyword evidence="2" id="KW-1185">Reference proteome</keyword>
<proteinExistence type="predicted"/>
<protein>
    <submittedName>
        <fullName evidence="1">Type II toxin-antitoxin system PemK/MazF family toxin</fullName>
    </submittedName>
</protein>
<dbReference type="Pfam" id="PF02452">
    <property type="entry name" value="PemK_toxin"/>
    <property type="match status" value="1"/>
</dbReference>
<dbReference type="EMBL" id="CP042344">
    <property type="protein sequence ID" value="QEA11801.1"/>
    <property type="molecule type" value="Genomic_DNA"/>
</dbReference>
<dbReference type="GO" id="GO:0003677">
    <property type="term" value="F:DNA binding"/>
    <property type="evidence" value="ECO:0007669"/>
    <property type="project" value="InterPro"/>
</dbReference>
<dbReference type="GO" id="GO:0004521">
    <property type="term" value="F:RNA endonuclease activity"/>
    <property type="evidence" value="ECO:0007669"/>
    <property type="project" value="TreeGrafter"/>
</dbReference>
<dbReference type="PANTHER" id="PTHR33988">
    <property type="entry name" value="ENDORIBONUCLEASE MAZF-RELATED"/>
    <property type="match status" value="1"/>
</dbReference>
<dbReference type="InterPro" id="IPR003477">
    <property type="entry name" value="PemK-like"/>
</dbReference>
<evidence type="ECO:0000313" key="2">
    <source>
        <dbReference type="Proteomes" id="UP000321199"/>
    </source>
</evidence>
<dbReference type="Gene3D" id="2.30.30.110">
    <property type="match status" value="1"/>
</dbReference>